<dbReference type="Gene3D" id="3.30.310.250">
    <property type="entry name" value="Sporulation inhibitor of replication protein SirA"/>
    <property type="match status" value="1"/>
</dbReference>
<dbReference type="Proteomes" id="UP001500866">
    <property type="component" value="Unassembled WGS sequence"/>
</dbReference>
<evidence type="ECO:0000313" key="2">
    <source>
        <dbReference type="Proteomes" id="UP001500866"/>
    </source>
</evidence>
<comment type="caution">
    <text evidence="1">The sequence shown here is derived from an EMBL/GenBank/DDBJ whole genome shotgun (WGS) entry which is preliminary data.</text>
</comment>
<dbReference type="InterPro" id="IPR019683">
    <property type="entry name" value="SirA"/>
</dbReference>
<organism evidence="1 2">
    <name type="scientific">Virgibacillus siamensis</name>
    <dbReference type="NCBI Taxonomy" id="480071"/>
    <lineage>
        <taxon>Bacteria</taxon>
        <taxon>Bacillati</taxon>
        <taxon>Bacillota</taxon>
        <taxon>Bacilli</taxon>
        <taxon>Bacillales</taxon>
        <taxon>Bacillaceae</taxon>
        <taxon>Virgibacillus</taxon>
    </lineage>
</organism>
<accession>A0ABN1GHR5</accession>
<dbReference type="InterPro" id="IPR038449">
    <property type="entry name" value="SirA_sf"/>
</dbReference>
<sequence>MNQYSIYWIKEEFAHHFFHKSHILYRFLTAYQMEENREDLTKQFEFITNSFPKNKLISHLSHIKSDNVHVRWENNNVEIWKDMQYISLHIHQKHINFRSEILHDAENLLFPALRLFQPVLFIMSNNVDHYGWLSPVIQRKKDKTEQVLYSYL</sequence>
<evidence type="ECO:0000313" key="1">
    <source>
        <dbReference type="EMBL" id="GAA0611774.1"/>
    </source>
</evidence>
<proteinExistence type="predicted"/>
<gene>
    <name evidence="1" type="primary">sirA</name>
    <name evidence="1" type="ORF">GCM10009001_31250</name>
</gene>
<dbReference type="RefSeq" id="WP_343815193.1">
    <property type="nucleotide sequence ID" value="NZ_BAAADS010000025.1"/>
</dbReference>
<protein>
    <submittedName>
        <fullName evidence="1">Sporulation inhibitor of replication protein SirA</fullName>
    </submittedName>
</protein>
<dbReference type="EMBL" id="BAAADS010000025">
    <property type="protein sequence ID" value="GAA0611774.1"/>
    <property type="molecule type" value="Genomic_DNA"/>
</dbReference>
<reference evidence="1 2" key="1">
    <citation type="journal article" date="2019" name="Int. J. Syst. Evol. Microbiol.">
        <title>The Global Catalogue of Microorganisms (GCM) 10K type strain sequencing project: providing services to taxonomists for standard genome sequencing and annotation.</title>
        <authorList>
            <consortium name="The Broad Institute Genomics Platform"/>
            <consortium name="The Broad Institute Genome Sequencing Center for Infectious Disease"/>
            <person name="Wu L."/>
            <person name="Ma J."/>
        </authorList>
    </citation>
    <scope>NUCLEOTIDE SEQUENCE [LARGE SCALE GENOMIC DNA]</scope>
    <source>
        <strain evidence="1 2">JCM 15395</strain>
    </source>
</reference>
<keyword evidence="2" id="KW-1185">Reference proteome</keyword>
<name>A0ABN1GHR5_9BACI</name>
<dbReference type="Pfam" id="PF10747">
    <property type="entry name" value="SirA"/>
    <property type="match status" value="1"/>
</dbReference>